<dbReference type="EMBL" id="PZKC01000018">
    <property type="protein sequence ID" value="PTD95135.1"/>
    <property type="molecule type" value="Genomic_DNA"/>
</dbReference>
<gene>
    <name evidence="3" type="ORF">C8261_16020</name>
</gene>
<dbReference type="Proteomes" id="UP000241193">
    <property type="component" value="Unassembled WGS sequence"/>
</dbReference>
<dbReference type="SUPFAM" id="SSF56954">
    <property type="entry name" value="Outer membrane efflux proteins (OEP)"/>
    <property type="match status" value="1"/>
</dbReference>
<dbReference type="RefSeq" id="WP_107494739.1">
    <property type="nucleotide sequence ID" value="NZ_PZKC01000018.1"/>
</dbReference>
<evidence type="ECO:0000256" key="2">
    <source>
        <dbReference type="RuleBase" id="RU362097"/>
    </source>
</evidence>
<evidence type="ECO:0000313" key="3">
    <source>
        <dbReference type="EMBL" id="PTD95135.1"/>
    </source>
</evidence>
<comment type="similarity">
    <text evidence="1 2">Belongs to the outer membrane factor (OMF) (TC 1.B.17) family.</text>
</comment>
<protein>
    <submittedName>
        <fullName evidence="3">Transporter</fullName>
    </submittedName>
</protein>
<dbReference type="Gene3D" id="1.20.1600.10">
    <property type="entry name" value="Outer membrane efflux proteins (OEP)"/>
    <property type="match status" value="1"/>
</dbReference>
<keyword evidence="4" id="KW-1185">Reference proteome</keyword>
<comment type="caution">
    <text evidence="3">The sequence shown here is derived from an EMBL/GenBank/DDBJ whole genome shotgun (WGS) entry which is preliminary data.</text>
</comment>
<organism evidence="3 4">
    <name type="scientific">Pseudothauera lacus</name>
    <dbReference type="NCBI Taxonomy" id="2136175"/>
    <lineage>
        <taxon>Bacteria</taxon>
        <taxon>Pseudomonadati</taxon>
        <taxon>Pseudomonadota</taxon>
        <taxon>Betaproteobacteria</taxon>
        <taxon>Rhodocyclales</taxon>
        <taxon>Zoogloeaceae</taxon>
        <taxon>Pseudothauera</taxon>
    </lineage>
</organism>
<dbReference type="OrthoDB" id="9770517at2"/>
<dbReference type="Gene3D" id="2.20.200.10">
    <property type="entry name" value="Outer membrane efflux proteins (OEP)"/>
    <property type="match status" value="1"/>
</dbReference>
<name>A0A2T4IBH5_9RHOO</name>
<dbReference type="InterPro" id="IPR003423">
    <property type="entry name" value="OMP_efflux"/>
</dbReference>
<dbReference type="AlphaFoldDB" id="A0A2T4IBH5"/>
<dbReference type="InterPro" id="IPR010131">
    <property type="entry name" value="MdtP/NodT-like"/>
</dbReference>
<dbReference type="PANTHER" id="PTHR30203">
    <property type="entry name" value="OUTER MEMBRANE CATION EFFLUX PROTEIN"/>
    <property type="match status" value="1"/>
</dbReference>
<keyword evidence="2" id="KW-0449">Lipoprotein</keyword>
<reference evidence="3 4" key="1">
    <citation type="submission" date="2018-03" db="EMBL/GenBank/DDBJ databases">
        <authorList>
            <person name="Keele B.F."/>
        </authorList>
    </citation>
    <scope>NUCLEOTIDE SEQUENCE [LARGE SCALE GENOMIC DNA]</scope>
    <source>
        <strain evidence="3 4">D20</strain>
    </source>
</reference>
<keyword evidence="2" id="KW-1134">Transmembrane beta strand</keyword>
<proteinExistence type="inferred from homology"/>
<evidence type="ECO:0000256" key="1">
    <source>
        <dbReference type="ARBA" id="ARBA00007613"/>
    </source>
</evidence>
<comment type="subcellular location">
    <subcellularLocation>
        <location evidence="2">Cell membrane</location>
        <topology evidence="2">Lipid-anchor</topology>
    </subcellularLocation>
</comment>
<accession>A0A2T4IBH5</accession>
<dbReference type="GO" id="GO:0005886">
    <property type="term" value="C:plasma membrane"/>
    <property type="evidence" value="ECO:0007669"/>
    <property type="project" value="UniProtKB-SubCell"/>
</dbReference>
<dbReference type="GO" id="GO:0015562">
    <property type="term" value="F:efflux transmembrane transporter activity"/>
    <property type="evidence" value="ECO:0007669"/>
    <property type="project" value="InterPro"/>
</dbReference>
<keyword evidence="2" id="KW-0564">Palmitate</keyword>
<reference evidence="3 4" key="2">
    <citation type="submission" date="2018-04" db="EMBL/GenBank/DDBJ databases">
        <title>Thauera lacus sp. nov., isolated from an saline lake in Inner Mongolia, China.</title>
        <authorList>
            <person name="Liang Q.-Y."/>
        </authorList>
    </citation>
    <scope>NUCLEOTIDE SEQUENCE [LARGE SCALE GENOMIC DNA]</scope>
    <source>
        <strain evidence="3 4">D20</strain>
    </source>
</reference>
<dbReference type="Pfam" id="PF02321">
    <property type="entry name" value="OEP"/>
    <property type="match status" value="2"/>
</dbReference>
<evidence type="ECO:0000313" key="4">
    <source>
        <dbReference type="Proteomes" id="UP000241193"/>
    </source>
</evidence>
<keyword evidence="2" id="KW-0812">Transmembrane</keyword>
<dbReference type="NCBIfam" id="TIGR01845">
    <property type="entry name" value="outer_NodT"/>
    <property type="match status" value="1"/>
</dbReference>
<sequence length="513" mass="54936">MSALLTRWQACGRPEGIAPHTAPAVSRRFARPSPLALAQRLGGILSSLLLTGCLGMPAFSPPTVETPAQWRSTPVDARSEAALTKQTLSSIYPVPELDALISEALSAGSDARIAAERVTLARLQVGLEAASALPQLNAAGSAIRQRAPGFLPDANSLSERGTLALTSSWELDLWGRLADRTTAARSTAESAEATAAAVRISVAAQVASLYFDLLDLDTRQAITAETLSGRAQSLRLIQARFDEGIASMLDVRQAESLLASAAQSLADQQRRGRQIEHALSVLLGRTPGSVERALTLGEVSVPQHLPAGLPSDLLLRRPDIVAAEAALRAAQADISAARKAYLPRLTLTTLAGFISPDLGRLVLGDRFAWSIEPAVGVSIFDGGRLRAGVNIAESQQRLLVEQYKAAVRQAFREVEDALAALTFLSQQRIASERVALANRDRLRIVEARFLAGISSYFEVLDAERQLFDSELALSQLTRDVHQSVIQLYRALGGGWSVSELGTREEGPFTGFDD</sequence>
<dbReference type="PANTHER" id="PTHR30203:SF32">
    <property type="entry name" value="CATION EFFLUX SYSTEM PROTEIN CUSC"/>
    <property type="match status" value="1"/>
</dbReference>
<keyword evidence="2" id="KW-0472">Membrane</keyword>